<reference evidence="7" key="1">
    <citation type="submission" date="2018-10" db="EMBL/GenBank/DDBJ databases">
        <title>Hidden diversity of soil giant viruses.</title>
        <authorList>
            <person name="Schulz F."/>
            <person name="Alteio L."/>
            <person name="Goudeau D."/>
            <person name="Ryan E.M."/>
            <person name="Malmstrom R.R."/>
            <person name="Blanchard J."/>
            <person name="Woyke T."/>
        </authorList>
    </citation>
    <scope>NUCLEOTIDE SEQUENCE</scope>
    <source>
        <strain evidence="7">SAV1</strain>
    </source>
</reference>
<dbReference type="GO" id="GO:0061631">
    <property type="term" value="F:ubiquitin conjugating enzyme activity"/>
    <property type="evidence" value="ECO:0007669"/>
    <property type="project" value="UniProtKB-EC"/>
</dbReference>
<proteinExistence type="predicted"/>
<dbReference type="PANTHER" id="PTHR24067">
    <property type="entry name" value="UBIQUITIN-CONJUGATING ENZYME E2"/>
    <property type="match status" value="1"/>
</dbReference>
<name>A0A3G5AFY2_9VIRU</name>
<accession>A0A3G5AFY2</accession>
<dbReference type="Pfam" id="PF00179">
    <property type="entry name" value="UQ_con"/>
    <property type="match status" value="1"/>
</dbReference>
<dbReference type="PROSITE" id="PS50127">
    <property type="entry name" value="UBC_2"/>
    <property type="match status" value="1"/>
</dbReference>
<dbReference type="InterPro" id="IPR016135">
    <property type="entry name" value="UBQ-conjugating_enzyme/RWD"/>
</dbReference>
<feature type="compositionally biased region" description="Basic residues" evidence="5">
    <location>
        <begin position="200"/>
        <end position="212"/>
    </location>
</feature>
<protein>
    <recommendedName>
        <fullName evidence="2">E2 ubiquitin-conjugating enzyme</fullName>
        <ecNumber evidence="2">2.3.2.23</ecNumber>
    </recommendedName>
    <alternativeName>
        <fullName evidence="4">Ubiquitin carrier protein</fullName>
    </alternativeName>
    <alternativeName>
        <fullName evidence="3">Ubiquitin-protein ligase</fullName>
    </alternativeName>
</protein>
<dbReference type="UniPathway" id="UPA00143"/>
<dbReference type="EC" id="2.3.2.23" evidence="2"/>
<dbReference type="InterPro" id="IPR050113">
    <property type="entry name" value="Ub_conjugating_enzyme"/>
</dbReference>
<comment type="pathway">
    <text evidence="1">Protein modification; protein ubiquitination.</text>
</comment>
<evidence type="ECO:0000256" key="2">
    <source>
        <dbReference type="ARBA" id="ARBA00012486"/>
    </source>
</evidence>
<gene>
    <name evidence="7" type="ORF">Satyrvirus20_11</name>
</gene>
<evidence type="ECO:0000313" key="7">
    <source>
        <dbReference type="EMBL" id="AYV85504.1"/>
    </source>
</evidence>
<dbReference type="Gene3D" id="3.10.110.10">
    <property type="entry name" value="Ubiquitin Conjugating Enzyme"/>
    <property type="match status" value="1"/>
</dbReference>
<dbReference type="EMBL" id="MK072456">
    <property type="protein sequence ID" value="AYV85504.1"/>
    <property type="molecule type" value="Genomic_DNA"/>
</dbReference>
<dbReference type="InterPro" id="IPR000608">
    <property type="entry name" value="UBC"/>
</dbReference>
<dbReference type="GO" id="GO:0016567">
    <property type="term" value="P:protein ubiquitination"/>
    <property type="evidence" value="ECO:0007669"/>
    <property type="project" value="UniProtKB-UniPathway"/>
</dbReference>
<evidence type="ECO:0000256" key="5">
    <source>
        <dbReference type="SAM" id="MobiDB-lite"/>
    </source>
</evidence>
<evidence type="ECO:0000259" key="6">
    <source>
        <dbReference type="PROSITE" id="PS50127"/>
    </source>
</evidence>
<evidence type="ECO:0000256" key="1">
    <source>
        <dbReference type="ARBA" id="ARBA00004906"/>
    </source>
</evidence>
<organism evidence="7">
    <name type="scientific">Satyrvirus sp</name>
    <dbReference type="NCBI Taxonomy" id="2487771"/>
    <lineage>
        <taxon>Viruses</taxon>
        <taxon>Varidnaviria</taxon>
        <taxon>Bamfordvirae</taxon>
        <taxon>Nucleocytoviricota</taxon>
        <taxon>Megaviricetes</taxon>
        <taxon>Imitervirales</taxon>
        <taxon>Mimiviridae</taxon>
        <taxon>Megamimivirinae</taxon>
    </lineage>
</organism>
<evidence type="ECO:0000256" key="4">
    <source>
        <dbReference type="ARBA" id="ARBA00031729"/>
    </source>
</evidence>
<dbReference type="SUPFAM" id="SSF54495">
    <property type="entry name" value="UBC-like"/>
    <property type="match status" value="1"/>
</dbReference>
<feature type="domain" description="UBC core" evidence="6">
    <location>
        <begin position="1"/>
        <end position="160"/>
    </location>
</feature>
<feature type="region of interest" description="Disordered" evidence="5">
    <location>
        <begin position="191"/>
        <end position="227"/>
    </location>
</feature>
<evidence type="ECO:0000256" key="3">
    <source>
        <dbReference type="ARBA" id="ARBA00030012"/>
    </source>
</evidence>
<sequence>MINKRVIKDIQDGMKNLKKEFGIHICPEENNFYRIHFILPGPESTPFEGGLYHGMIRLNDDHPYRPPNIHMITPNGRFVTEKHPIPGSSRGICTNFTSFHPESWTPMMNIESVLKGFISLMCDPYDGGVGGINSTKEQIKKLAKESIPCLLSEPIFKKLFPELYENLSDGSYTNVKLEDLCKTNCKPLPENKKTVGQKSTKNKQKIKSKKSKVAVASDSSNESSDELADKLINKSCVKNSDKISKQKKSKSNK</sequence>
<dbReference type="SMART" id="SM00212">
    <property type="entry name" value="UBCc"/>
    <property type="match status" value="1"/>
</dbReference>
<dbReference type="CDD" id="cd23799">
    <property type="entry name" value="UBCc_UBE2J"/>
    <property type="match status" value="1"/>
</dbReference>